<dbReference type="PROSITE" id="PS50173">
    <property type="entry name" value="UMUC"/>
    <property type="match status" value="1"/>
</dbReference>
<dbReference type="SUPFAM" id="SSF100879">
    <property type="entry name" value="Lesion bypass DNA polymerase (Y-family), little finger domain"/>
    <property type="match status" value="1"/>
</dbReference>
<reference evidence="19" key="2">
    <citation type="submission" date="2014-09" db="EMBL/GenBank/DDBJ databases">
        <authorList>
            <person name="Gomez-Valero L."/>
        </authorList>
    </citation>
    <scope>NUCLEOTIDE SEQUENCE [LARGE SCALE GENOMIC DNA]</scope>
    <source>
        <strain evidence="19">ATCC33218</strain>
    </source>
</reference>
<reference evidence="18 20" key="3">
    <citation type="submission" date="2016-10" db="EMBL/GenBank/DDBJ databases">
        <authorList>
            <person name="Varghese N."/>
            <person name="Submissions S."/>
        </authorList>
    </citation>
    <scope>NUCLEOTIDE SEQUENCE [LARGE SCALE GENOMIC DNA]</scope>
    <source>
        <strain evidence="18 20">ATCC 33218</strain>
    </source>
</reference>
<dbReference type="KEGG" id="tmc:LMI_0471"/>
<comment type="subcellular location">
    <subcellularLocation>
        <location evidence="1 15">Cytoplasm</location>
    </subcellularLocation>
</comment>
<protein>
    <recommendedName>
        <fullName evidence="15">DNA polymerase IV</fullName>
        <shortName evidence="15">Pol IV</shortName>
        <ecNumber evidence="15">2.7.7.7</ecNumber>
    </recommendedName>
</protein>
<dbReference type="PATRIC" id="fig|451.8.peg.51"/>
<evidence type="ECO:0000256" key="7">
    <source>
        <dbReference type="ARBA" id="ARBA00022705"/>
    </source>
</evidence>
<keyword evidence="6 15" id="KW-0548">Nucleotidyltransferase</keyword>
<keyword evidence="10 15" id="KW-0460">Magnesium</keyword>
<dbReference type="OrthoDB" id="9808813at2"/>
<dbReference type="AlphaFoldDB" id="A0A098GBG0"/>
<keyword evidence="20" id="KW-1185">Reference proteome</keyword>
<proteinExistence type="inferred from homology"/>
<dbReference type="InterPro" id="IPR050116">
    <property type="entry name" value="DNA_polymerase-Y"/>
</dbReference>
<dbReference type="FunFam" id="3.40.1170.60:FF:000001">
    <property type="entry name" value="DNA polymerase IV"/>
    <property type="match status" value="1"/>
</dbReference>
<dbReference type="InterPro" id="IPR043128">
    <property type="entry name" value="Rev_trsase/Diguanyl_cyclase"/>
</dbReference>
<keyword evidence="9 15" id="KW-0227">DNA damage</keyword>
<dbReference type="RefSeq" id="WP_045098343.1">
    <property type="nucleotide sequence ID" value="NZ_CP020614.1"/>
</dbReference>
<dbReference type="PANTHER" id="PTHR11076:SF33">
    <property type="entry name" value="DNA POLYMERASE KAPPA"/>
    <property type="match status" value="1"/>
</dbReference>
<keyword evidence="11 15" id="KW-0239">DNA-directed DNA polymerase</keyword>
<dbReference type="HAMAP" id="MF_01113">
    <property type="entry name" value="DNApol_IV"/>
    <property type="match status" value="1"/>
</dbReference>
<dbReference type="STRING" id="451.B6N58_12935"/>
<dbReference type="InterPro" id="IPR001126">
    <property type="entry name" value="UmuC"/>
</dbReference>
<evidence type="ECO:0000256" key="3">
    <source>
        <dbReference type="ARBA" id="ARBA00022457"/>
    </source>
</evidence>
<dbReference type="InterPro" id="IPR043502">
    <property type="entry name" value="DNA/RNA_pol_sf"/>
</dbReference>
<comment type="function">
    <text evidence="15">Poorly processive, error-prone DNA polymerase involved in untargeted mutagenesis. Copies undamaged DNA at stalled replication forks, which arise in vivo from mismatched or misaligned primer ends. These misaligned primers can be extended by PolIV. Exhibits no 3'-5' exonuclease (proofreading) activity. May be involved in translesional synthesis, in conjunction with the beta clamp from PolIII.</text>
</comment>
<evidence type="ECO:0000256" key="13">
    <source>
        <dbReference type="ARBA" id="ARBA00023204"/>
    </source>
</evidence>
<comment type="subunit">
    <text evidence="15">Monomer.</text>
</comment>
<dbReference type="GO" id="GO:0005829">
    <property type="term" value="C:cytosol"/>
    <property type="evidence" value="ECO:0007669"/>
    <property type="project" value="TreeGrafter"/>
</dbReference>
<keyword evidence="8 15" id="KW-0479">Metal-binding</keyword>
<dbReference type="Gene3D" id="3.30.70.270">
    <property type="match status" value="1"/>
</dbReference>
<dbReference type="GO" id="GO:0006261">
    <property type="term" value="P:DNA-templated DNA replication"/>
    <property type="evidence" value="ECO:0007669"/>
    <property type="project" value="UniProtKB-UniRule"/>
</dbReference>
<dbReference type="Pfam" id="PF21999">
    <property type="entry name" value="IMS_HHH_1"/>
    <property type="match status" value="1"/>
</dbReference>
<dbReference type="NCBIfam" id="NF002677">
    <property type="entry name" value="PRK02406.1"/>
    <property type="match status" value="1"/>
</dbReference>
<evidence type="ECO:0000256" key="5">
    <source>
        <dbReference type="ARBA" id="ARBA00022679"/>
    </source>
</evidence>
<feature type="binding site" evidence="15">
    <location>
        <position position="11"/>
    </location>
    <ligand>
        <name>Mg(2+)</name>
        <dbReference type="ChEBI" id="CHEBI:18420"/>
    </ligand>
</feature>
<name>A0A098GBG0_LEGMI</name>
<dbReference type="CDD" id="cd03586">
    <property type="entry name" value="PolY_Pol_IV_kappa"/>
    <property type="match status" value="1"/>
</dbReference>
<evidence type="ECO:0000313" key="19">
    <source>
        <dbReference type="Proteomes" id="UP000032414"/>
    </source>
</evidence>
<keyword evidence="13 15" id="KW-0234">DNA repair</keyword>
<dbReference type="GO" id="GO:0003684">
    <property type="term" value="F:damaged DNA binding"/>
    <property type="evidence" value="ECO:0007669"/>
    <property type="project" value="InterPro"/>
</dbReference>
<keyword evidence="3 15" id="KW-0515">Mutator protein</keyword>
<evidence type="ECO:0000313" key="17">
    <source>
        <dbReference type="EMBL" id="CEG59819.1"/>
    </source>
</evidence>
<evidence type="ECO:0000256" key="11">
    <source>
        <dbReference type="ARBA" id="ARBA00022932"/>
    </source>
</evidence>
<comment type="cofactor">
    <cofactor evidence="15">
        <name>Mg(2+)</name>
        <dbReference type="ChEBI" id="CHEBI:18420"/>
    </cofactor>
    <text evidence="15">Binds 2 magnesium ions per subunit.</text>
</comment>
<dbReference type="Gene3D" id="3.40.1170.60">
    <property type="match status" value="1"/>
</dbReference>
<dbReference type="Pfam" id="PF00817">
    <property type="entry name" value="IMS"/>
    <property type="match status" value="1"/>
</dbReference>
<keyword evidence="12 15" id="KW-0238">DNA-binding</keyword>
<evidence type="ECO:0000256" key="9">
    <source>
        <dbReference type="ARBA" id="ARBA00022763"/>
    </source>
</evidence>
<dbReference type="Proteomes" id="UP000182998">
    <property type="component" value="Unassembled WGS sequence"/>
</dbReference>
<sequence length="353" mass="40101">MAKVRKIIHIDMDCFYAAIEIRDNPTLVNKPVAVGGASDRRGVLCTCNYIARQYGVRSAMPTVIARRLCPDLLVLPVNMAKYRQVSQVINAIFKEFTDLVEPLSLDEAFLDVTDCTQYRGSATWIAEAIRLKIWQAEELTASAGVAPNKFLAKIASAWKKPNGLFVIRPEDVTLFVNQLPVAELFGVGKVTAAKLRNMNIMTCADLLEIPLRELIQHFGKLGQHLYNQCRGIDDRPVQPNRVRKSLSVEITLSEDISDSAQAREIIDGLYRKLLKRINDLACDFLIKNQYIKIKFDDFQLMTAEIKNNQADLQAFYDLFNKIYKEQKAIRLIGLGVHFHLDEKYNGFIQQSLF</sequence>
<dbReference type="GO" id="GO:0006281">
    <property type="term" value="P:DNA repair"/>
    <property type="evidence" value="ECO:0007669"/>
    <property type="project" value="UniProtKB-UniRule"/>
</dbReference>
<evidence type="ECO:0000259" key="16">
    <source>
        <dbReference type="PROSITE" id="PS50173"/>
    </source>
</evidence>
<dbReference type="GO" id="GO:0000287">
    <property type="term" value="F:magnesium ion binding"/>
    <property type="evidence" value="ECO:0007669"/>
    <property type="project" value="UniProtKB-UniRule"/>
</dbReference>
<dbReference type="Proteomes" id="UP000032414">
    <property type="component" value="Chromosome I"/>
</dbReference>
<reference evidence="17" key="1">
    <citation type="submission" date="2014-09" db="EMBL/GenBank/DDBJ databases">
        <authorList>
            <person name="GOMEZ-VALERO Laura"/>
        </authorList>
    </citation>
    <scope>NUCLEOTIDE SEQUENCE</scope>
    <source>
        <strain evidence="17">ATCC33218</strain>
    </source>
</reference>
<dbReference type="GO" id="GO:0003887">
    <property type="term" value="F:DNA-directed DNA polymerase activity"/>
    <property type="evidence" value="ECO:0007669"/>
    <property type="project" value="UniProtKB-UniRule"/>
</dbReference>
<evidence type="ECO:0000256" key="1">
    <source>
        <dbReference type="ARBA" id="ARBA00004496"/>
    </source>
</evidence>
<dbReference type="Gene3D" id="3.30.1490.100">
    <property type="entry name" value="DNA polymerase, Y-family, little finger domain"/>
    <property type="match status" value="1"/>
</dbReference>
<keyword evidence="4 15" id="KW-0963">Cytoplasm</keyword>
<accession>A0A098GBG0</accession>
<keyword evidence="5 15" id="KW-0808">Transferase</keyword>
<feature type="binding site" evidence="15">
    <location>
        <position position="106"/>
    </location>
    <ligand>
        <name>Mg(2+)</name>
        <dbReference type="ChEBI" id="CHEBI:18420"/>
    </ligand>
</feature>
<dbReference type="InterPro" id="IPR017961">
    <property type="entry name" value="DNA_pol_Y-fam_little_finger"/>
</dbReference>
<dbReference type="Pfam" id="PF11799">
    <property type="entry name" value="IMS_C"/>
    <property type="match status" value="1"/>
</dbReference>
<dbReference type="EMBL" id="LN614830">
    <property type="protein sequence ID" value="CEG59819.1"/>
    <property type="molecule type" value="Genomic_DNA"/>
</dbReference>
<evidence type="ECO:0000256" key="14">
    <source>
        <dbReference type="ARBA" id="ARBA00049244"/>
    </source>
</evidence>
<dbReference type="SUPFAM" id="SSF56672">
    <property type="entry name" value="DNA/RNA polymerases"/>
    <property type="match status" value="1"/>
</dbReference>
<evidence type="ECO:0000256" key="15">
    <source>
        <dbReference type="HAMAP-Rule" id="MF_01113"/>
    </source>
</evidence>
<feature type="site" description="Substrate discrimination" evidence="15">
    <location>
        <position position="16"/>
    </location>
</feature>
<dbReference type="GO" id="GO:0042276">
    <property type="term" value="P:error-prone translesion synthesis"/>
    <property type="evidence" value="ECO:0007669"/>
    <property type="project" value="TreeGrafter"/>
</dbReference>
<dbReference type="HOGENOM" id="CLU_012348_1_2_6"/>
<feature type="active site" evidence="15">
    <location>
        <position position="107"/>
    </location>
</feature>
<evidence type="ECO:0000256" key="4">
    <source>
        <dbReference type="ARBA" id="ARBA00022490"/>
    </source>
</evidence>
<evidence type="ECO:0000256" key="12">
    <source>
        <dbReference type="ARBA" id="ARBA00023125"/>
    </source>
</evidence>
<dbReference type="Gene3D" id="1.10.150.20">
    <property type="entry name" value="5' to 3' exonuclease, C-terminal subdomain"/>
    <property type="match status" value="1"/>
</dbReference>
<gene>
    <name evidence="15 17" type="primary">dinB</name>
    <name evidence="17" type="ORF">LMI_0471</name>
    <name evidence="18" type="ORF">SAMN02982997_01911</name>
</gene>
<evidence type="ECO:0000256" key="2">
    <source>
        <dbReference type="ARBA" id="ARBA00010945"/>
    </source>
</evidence>
<dbReference type="GO" id="GO:0009432">
    <property type="term" value="P:SOS response"/>
    <property type="evidence" value="ECO:0007669"/>
    <property type="project" value="UniProtKB-ARBA"/>
</dbReference>
<evidence type="ECO:0000313" key="20">
    <source>
        <dbReference type="Proteomes" id="UP000182998"/>
    </source>
</evidence>
<dbReference type="FunFam" id="1.10.150.20:FF:000019">
    <property type="entry name" value="DNA polymerase IV"/>
    <property type="match status" value="1"/>
</dbReference>
<dbReference type="EC" id="2.7.7.7" evidence="15"/>
<dbReference type="InterPro" id="IPR036775">
    <property type="entry name" value="DNA_pol_Y-fam_lit_finger_sf"/>
</dbReference>
<evidence type="ECO:0000313" key="18">
    <source>
        <dbReference type="EMBL" id="SCY51325.1"/>
    </source>
</evidence>
<feature type="domain" description="UmuC" evidence="16">
    <location>
        <begin position="7"/>
        <end position="188"/>
    </location>
</feature>
<evidence type="ECO:0000256" key="8">
    <source>
        <dbReference type="ARBA" id="ARBA00022723"/>
    </source>
</evidence>
<organism evidence="17 19">
    <name type="scientific">Legionella micdadei</name>
    <name type="common">Tatlockia micdadei</name>
    <dbReference type="NCBI Taxonomy" id="451"/>
    <lineage>
        <taxon>Bacteria</taxon>
        <taxon>Pseudomonadati</taxon>
        <taxon>Pseudomonadota</taxon>
        <taxon>Gammaproteobacteria</taxon>
        <taxon>Legionellales</taxon>
        <taxon>Legionellaceae</taxon>
        <taxon>Legionella</taxon>
    </lineage>
</organism>
<dbReference type="InterPro" id="IPR022880">
    <property type="entry name" value="DNApol_IV"/>
</dbReference>
<evidence type="ECO:0000256" key="6">
    <source>
        <dbReference type="ARBA" id="ARBA00022695"/>
    </source>
</evidence>
<dbReference type="EMBL" id="FMVN01000009">
    <property type="protein sequence ID" value="SCY51325.1"/>
    <property type="molecule type" value="Genomic_DNA"/>
</dbReference>
<comment type="catalytic activity">
    <reaction evidence="14 15">
        <text>DNA(n) + a 2'-deoxyribonucleoside 5'-triphosphate = DNA(n+1) + diphosphate</text>
        <dbReference type="Rhea" id="RHEA:22508"/>
        <dbReference type="Rhea" id="RHEA-COMP:17339"/>
        <dbReference type="Rhea" id="RHEA-COMP:17340"/>
        <dbReference type="ChEBI" id="CHEBI:33019"/>
        <dbReference type="ChEBI" id="CHEBI:61560"/>
        <dbReference type="ChEBI" id="CHEBI:173112"/>
        <dbReference type="EC" id="2.7.7.7"/>
    </reaction>
</comment>
<evidence type="ECO:0000256" key="10">
    <source>
        <dbReference type="ARBA" id="ARBA00022842"/>
    </source>
</evidence>
<dbReference type="PANTHER" id="PTHR11076">
    <property type="entry name" value="DNA REPAIR POLYMERASE UMUC / TRANSFERASE FAMILY MEMBER"/>
    <property type="match status" value="1"/>
</dbReference>
<comment type="similarity">
    <text evidence="2 15">Belongs to the DNA polymerase type-Y family.</text>
</comment>
<keyword evidence="7 15" id="KW-0235">DNA replication</keyword>
<dbReference type="InterPro" id="IPR053848">
    <property type="entry name" value="IMS_HHH_1"/>
</dbReference>